<feature type="transmembrane region" description="Helical" evidence="8">
    <location>
        <begin position="249"/>
        <end position="270"/>
    </location>
</feature>
<reference evidence="9" key="1">
    <citation type="submission" date="2021-02" db="EMBL/GenBank/DDBJ databases">
        <authorList>
            <person name="Nowell W R."/>
        </authorList>
    </citation>
    <scope>NUCLEOTIDE SEQUENCE</scope>
</reference>
<evidence type="ECO:0000256" key="2">
    <source>
        <dbReference type="ARBA" id="ARBA00006618"/>
    </source>
</evidence>
<evidence type="ECO:0000256" key="7">
    <source>
        <dbReference type="ARBA" id="ARBA00023180"/>
    </source>
</evidence>
<evidence type="ECO:0000256" key="1">
    <source>
        <dbReference type="ARBA" id="ARBA00004141"/>
    </source>
</evidence>
<comment type="caution">
    <text evidence="9">The sequence shown here is derived from an EMBL/GenBank/DDBJ whole genome shotgun (WGS) entry which is preliminary data.</text>
</comment>
<keyword evidence="6 8" id="KW-0472">Membrane</keyword>
<sequence length="367" mass="42766">MRLVEPTIGDKAYARFLTRYPAIGKEYGIPQHFGLFYAMAIGLFMEGIMSACYHVCPSRQNFQFDTSFMFIMAVLNLIKIYQTRHPDINPHSAGVFSFLAVIIFITVIGVYYDKQWFWIFYAMVHMVVCLTFTAKIYYMGRLKISLRVHAHLYRLVKENGFFSRPRYLNRMIILVAANCVNVAFALYGAIVQPESFPNHLLFAHLYRLVKENGFFSRPRYLNRMIILVAANCVNVAFALYGAIVQPESFPNHLLFVFLGNLALYLIYYIIMKVIHRERFTRFSILFLTLSVCFWASSAVFFYNEVKSYEVQPAISRTYNQRCIVLNTYDAHDVWHLLSSFGLFFSFLSILTIDDGVRKKQRKELAAF</sequence>
<evidence type="ECO:0000256" key="5">
    <source>
        <dbReference type="ARBA" id="ARBA00022989"/>
    </source>
</evidence>
<evidence type="ECO:0000313" key="9">
    <source>
        <dbReference type="EMBL" id="CAF1040974.1"/>
    </source>
</evidence>
<dbReference type="Pfam" id="PF13965">
    <property type="entry name" value="SID-1_RNA_chan"/>
    <property type="match status" value="2"/>
</dbReference>
<dbReference type="EMBL" id="CAJNOT010000633">
    <property type="protein sequence ID" value="CAF1040974.1"/>
    <property type="molecule type" value="Genomic_DNA"/>
</dbReference>
<proteinExistence type="inferred from homology"/>
<feature type="transmembrane region" description="Helical" evidence="8">
    <location>
        <begin position="333"/>
        <end position="352"/>
    </location>
</feature>
<dbReference type="InterPro" id="IPR025958">
    <property type="entry name" value="SID1_TM_fam"/>
</dbReference>
<feature type="transmembrane region" description="Helical" evidence="8">
    <location>
        <begin position="93"/>
        <end position="112"/>
    </location>
</feature>
<keyword evidence="5 8" id="KW-1133">Transmembrane helix</keyword>
<keyword evidence="4" id="KW-0732">Signal</keyword>
<protein>
    <submittedName>
        <fullName evidence="9">Uncharacterized protein</fullName>
    </submittedName>
</protein>
<evidence type="ECO:0000256" key="4">
    <source>
        <dbReference type="ARBA" id="ARBA00022729"/>
    </source>
</evidence>
<feature type="transmembrane region" description="Helical" evidence="8">
    <location>
        <begin position="118"/>
        <end position="138"/>
    </location>
</feature>
<feature type="transmembrane region" description="Helical" evidence="8">
    <location>
        <begin position="62"/>
        <end position="81"/>
    </location>
</feature>
<evidence type="ECO:0000256" key="3">
    <source>
        <dbReference type="ARBA" id="ARBA00022692"/>
    </source>
</evidence>
<dbReference type="AlphaFoldDB" id="A0A814JVQ0"/>
<dbReference type="PANTHER" id="PTHR12185">
    <property type="entry name" value="SID1 TRANSMEMBRANE FAMILY MEMEBER"/>
    <property type="match status" value="1"/>
</dbReference>
<feature type="transmembrane region" description="Helical" evidence="8">
    <location>
        <begin position="35"/>
        <end position="56"/>
    </location>
</feature>
<organism evidence="9 10">
    <name type="scientific">Rotaria sordida</name>
    <dbReference type="NCBI Taxonomy" id="392033"/>
    <lineage>
        <taxon>Eukaryota</taxon>
        <taxon>Metazoa</taxon>
        <taxon>Spiralia</taxon>
        <taxon>Gnathifera</taxon>
        <taxon>Rotifera</taxon>
        <taxon>Eurotatoria</taxon>
        <taxon>Bdelloidea</taxon>
        <taxon>Philodinida</taxon>
        <taxon>Philodinidae</taxon>
        <taxon>Rotaria</taxon>
    </lineage>
</organism>
<accession>A0A814JVQ0</accession>
<dbReference type="GO" id="GO:0051033">
    <property type="term" value="F:RNA transmembrane transporter activity"/>
    <property type="evidence" value="ECO:0007669"/>
    <property type="project" value="TreeGrafter"/>
</dbReference>
<dbReference type="GO" id="GO:0005886">
    <property type="term" value="C:plasma membrane"/>
    <property type="evidence" value="ECO:0007669"/>
    <property type="project" value="TreeGrafter"/>
</dbReference>
<keyword evidence="7" id="KW-0325">Glycoprotein</keyword>
<comment type="subcellular location">
    <subcellularLocation>
        <location evidence="1">Membrane</location>
        <topology evidence="1">Multi-pass membrane protein</topology>
    </subcellularLocation>
</comment>
<dbReference type="Proteomes" id="UP000663864">
    <property type="component" value="Unassembled WGS sequence"/>
</dbReference>
<dbReference type="GO" id="GO:0003725">
    <property type="term" value="F:double-stranded RNA binding"/>
    <property type="evidence" value="ECO:0007669"/>
    <property type="project" value="TreeGrafter"/>
</dbReference>
<evidence type="ECO:0000313" key="10">
    <source>
        <dbReference type="Proteomes" id="UP000663864"/>
    </source>
</evidence>
<feature type="transmembrane region" description="Helical" evidence="8">
    <location>
        <begin position="225"/>
        <end position="243"/>
    </location>
</feature>
<evidence type="ECO:0000256" key="8">
    <source>
        <dbReference type="SAM" id="Phobius"/>
    </source>
</evidence>
<dbReference type="PANTHER" id="PTHR12185:SF14">
    <property type="entry name" value="CHOLESTEROL UPTAKE PROTEIN 1"/>
    <property type="match status" value="1"/>
</dbReference>
<feature type="transmembrane region" description="Helical" evidence="8">
    <location>
        <begin position="282"/>
        <end position="302"/>
    </location>
</feature>
<keyword evidence="3 8" id="KW-0812">Transmembrane</keyword>
<evidence type="ECO:0000256" key="6">
    <source>
        <dbReference type="ARBA" id="ARBA00023136"/>
    </source>
</evidence>
<dbReference type="GO" id="GO:0005764">
    <property type="term" value="C:lysosome"/>
    <property type="evidence" value="ECO:0007669"/>
    <property type="project" value="TreeGrafter"/>
</dbReference>
<name>A0A814JVQ0_9BILA</name>
<comment type="similarity">
    <text evidence="2">Belongs to the SID1 family.</text>
</comment>
<gene>
    <name evidence="9" type="ORF">ZHD862_LOCUS14541</name>
</gene>